<dbReference type="InterPro" id="IPR051417">
    <property type="entry name" value="SDr/BOS_complex"/>
</dbReference>
<evidence type="ECO:0008006" key="8">
    <source>
        <dbReference type="Google" id="ProtNLM"/>
    </source>
</evidence>
<keyword evidence="7" id="KW-1185">Reference proteome</keyword>
<keyword evidence="2" id="KW-0472">Membrane</keyword>
<dbReference type="OrthoDB" id="10263633at2759"/>
<dbReference type="InterPro" id="IPR056319">
    <property type="entry name" value="NOMO_7th"/>
</dbReference>
<evidence type="ECO:0000313" key="7">
    <source>
        <dbReference type="Proteomes" id="UP000218231"/>
    </source>
</evidence>
<name>A0A2A2KJQ9_9BILA</name>
<dbReference type="EMBL" id="LIAE01008413">
    <property type="protein sequence ID" value="PAV74110.1"/>
    <property type="molecule type" value="Genomic_DNA"/>
</dbReference>
<proteinExistence type="predicted"/>
<feature type="domain" description="NOMO fifth transthyretin-like" evidence="5">
    <location>
        <begin position="99"/>
        <end position="174"/>
    </location>
</feature>
<evidence type="ECO:0000259" key="3">
    <source>
        <dbReference type="Pfam" id="PF22902"/>
    </source>
</evidence>
<gene>
    <name evidence="6" type="ORF">WR25_11064</name>
</gene>
<comment type="caution">
    <text evidence="6">The sequence shown here is derived from an EMBL/GenBank/DDBJ whole genome shotgun (WGS) entry which is preliminary data.</text>
</comment>
<dbReference type="PANTHER" id="PTHR23303">
    <property type="entry name" value="CARBOXYPEPTIDASE REGULATORY REGION-CONTAINING"/>
    <property type="match status" value="1"/>
</dbReference>
<sequence length="819" mass="90446">MHNIEVSSSKAQASFSVSGFVSRGQLRARKAPIRDAEILLDGQTVAKTNDKGEFQLENLQESASIKLTARLPHHHFSVVKTSLQLPNIVIPEIQVEAYDVCGSVELDERGSASKLTAKALSPGNSDVVIQPNSKGEFCQSVKPGKYELNPDDSSLMPRGLPLDVSDSPLLDLRFTHFKTDAEVRAVCIGSCPQMTVILLLNDRVVQKVKGTDHFLFHDIGPAEYKVKIEDGGYACWEKPELQLSVQRAKPSPLQFIQHAFYTTIDITHEANLKWSHLENKQLKGEEKLKAGLNSICVSAQGRYKLQFSSCIKFDREQVEHIVPNTLPVVIVGVEAALTGRIAGGDESITVKVKSAEGEKAVPVSRGIFTFSHPISSQGDILLIPQSTTFLFEPPTATFQFRGSCNDQIASFSAVKGIFIDGRIEPAVEGVQITSTNRHHAGVVQNAVSDRSGRFRLGPVKTVDDYDIVAELDGYKFTPKGPSQPGHFTSVKLSQLIVVLSDSETGDRLDGVLLSVVGGIDHRSNKMIDKTGQIKFPGLAPGDYFLRPILQEYKFEPSTTKITIREGEHENVELKGKRVAYSAYGNMRQMSNSPVANVVIEALSEQCEQHQSESVTDSDGSFRLRGLKPGCSYRLYPKGYADSNAMPPSYPNQYDIEMTAGDVHNLQFVMMPFEQITMLAVEMEFDKVAVPASYRVTVSRNGEAVQTSIVQSPVTVFYMNGLKRDGTEYSVRVEPDKPPMSFSAKTVFFNADAPVRVVRVPMSASRRSNEVEISFGSLLSVPFFGLLALFFFNQNKSIEMAKQLYERFTGSPVDRRKKKN</sequence>
<organism evidence="6 7">
    <name type="scientific">Diploscapter pachys</name>
    <dbReference type="NCBI Taxonomy" id="2018661"/>
    <lineage>
        <taxon>Eukaryota</taxon>
        <taxon>Metazoa</taxon>
        <taxon>Ecdysozoa</taxon>
        <taxon>Nematoda</taxon>
        <taxon>Chromadorea</taxon>
        <taxon>Rhabditida</taxon>
        <taxon>Rhabditina</taxon>
        <taxon>Rhabditomorpha</taxon>
        <taxon>Rhabditoidea</taxon>
        <taxon>Rhabditidae</taxon>
        <taxon>Diploscapter</taxon>
    </lineage>
</organism>
<dbReference type="Proteomes" id="UP000218231">
    <property type="component" value="Unassembled WGS sequence"/>
</dbReference>
<dbReference type="PANTHER" id="PTHR23303:SF14">
    <property type="entry name" value="BOS COMPLEX SUBUNIT NOMO1-RELATED"/>
    <property type="match status" value="1"/>
</dbReference>
<evidence type="ECO:0000259" key="4">
    <source>
        <dbReference type="Pfam" id="PF23141"/>
    </source>
</evidence>
<feature type="transmembrane region" description="Helical" evidence="2">
    <location>
        <begin position="772"/>
        <end position="791"/>
    </location>
</feature>
<accession>A0A2A2KJQ9</accession>
<feature type="domain" description="NOMO-like ninth beta-sandwich" evidence="3">
    <location>
        <begin position="415"/>
        <end position="488"/>
    </location>
</feature>
<reference evidence="6 7" key="1">
    <citation type="journal article" date="2017" name="Curr. Biol.">
        <title>Genome architecture and evolution of a unichromosomal asexual nematode.</title>
        <authorList>
            <person name="Fradin H."/>
            <person name="Zegar C."/>
            <person name="Gutwein M."/>
            <person name="Lucas J."/>
            <person name="Kovtun M."/>
            <person name="Corcoran D."/>
            <person name="Baugh L.R."/>
            <person name="Kiontke K."/>
            <person name="Gunsalus K."/>
            <person name="Fitch D.H."/>
            <person name="Piano F."/>
        </authorList>
    </citation>
    <scope>NUCLEOTIDE SEQUENCE [LARGE SCALE GENOMIC DNA]</scope>
    <source>
        <strain evidence="6">PF1309</strain>
    </source>
</reference>
<evidence type="ECO:0000259" key="5">
    <source>
        <dbReference type="Pfam" id="PF23194"/>
    </source>
</evidence>
<dbReference type="InterPro" id="IPR055073">
    <property type="entry name" value="NOMO1-like_9th"/>
</dbReference>
<evidence type="ECO:0000256" key="2">
    <source>
        <dbReference type="SAM" id="Phobius"/>
    </source>
</evidence>
<keyword evidence="2" id="KW-1133">Transmembrane helix</keyword>
<dbReference type="AlphaFoldDB" id="A0A2A2KJQ9"/>
<dbReference type="Pfam" id="PF23141">
    <property type="entry name" value="Ig_NOMO"/>
    <property type="match status" value="1"/>
</dbReference>
<evidence type="ECO:0000313" key="6">
    <source>
        <dbReference type="EMBL" id="PAV74110.1"/>
    </source>
</evidence>
<evidence type="ECO:0000256" key="1">
    <source>
        <dbReference type="ARBA" id="ARBA00022729"/>
    </source>
</evidence>
<protein>
    <recommendedName>
        <fullName evidence="8">ER membrane protein complex subunit 7 beta-sandwich domain-containing protein</fullName>
    </recommendedName>
</protein>
<dbReference type="InterPro" id="IPR056190">
    <property type="entry name" value="NOMO_5th"/>
</dbReference>
<dbReference type="Pfam" id="PF23194">
    <property type="entry name" value="NOMO_5th"/>
    <property type="match status" value="1"/>
</dbReference>
<dbReference type="Pfam" id="PF22902">
    <property type="entry name" value="NOMO1-like_9th"/>
    <property type="match status" value="1"/>
</dbReference>
<dbReference type="STRING" id="2018661.A0A2A2KJQ9"/>
<dbReference type="GO" id="GO:0005789">
    <property type="term" value="C:endoplasmic reticulum membrane"/>
    <property type="evidence" value="ECO:0007669"/>
    <property type="project" value="TreeGrafter"/>
</dbReference>
<feature type="domain" description="NOMO seventh transthyretin-like" evidence="4">
    <location>
        <begin position="263"/>
        <end position="330"/>
    </location>
</feature>
<keyword evidence="2" id="KW-0812">Transmembrane</keyword>
<keyword evidence="1" id="KW-0732">Signal</keyword>